<comment type="caution">
    <text evidence="2">The sequence shown here is derived from an EMBL/GenBank/DDBJ whole genome shotgun (WGS) entry which is preliminary data.</text>
</comment>
<sequence length="161" mass="17713">MALKCTLLIFLFFFKVTDKGLSYVASCCPSLSSITLYRCHFTDFGLLMLTQSCKSLKPVDLSWCFKITDLRISYLNKKCLQLDTLRISGCTEILGEICFLGFSPTFARLDASETNLNSKAIAAALNGGGLRYLNIYTPVMFPYRGLQLAPAGLGGGLACKY</sequence>
<dbReference type="EMBL" id="PKPP01000668">
    <property type="protein sequence ID" value="PWA89953.1"/>
    <property type="molecule type" value="Genomic_DNA"/>
</dbReference>
<dbReference type="STRING" id="35608.A0A2U1PW65"/>
<dbReference type="AlphaFoldDB" id="A0A2U1PW65"/>
<reference evidence="2 3" key="1">
    <citation type="journal article" date="2018" name="Mol. Plant">
        <title>The genome of Artemisia annua provides insight into the evolution of Asteraceae family and artemisinin biosynthesis.</title>
        <authorList>
            <person name="Shen Q."/>
            <person name="Zhang L."/>
            <person name="Liao Z."/>
            <person name="Wang S."/>
            <person name="Yan T."/>
            <person name="Shi P."/>
            <person name="Liu M."/>
            <person name="Fu X."/>
            <person name="Pan Q."/>
            <person name="Wang Y."/>
            <person name="Lv Z."/>
            <person name="Lu X."/>
            <person name="Zhang F."/>
            <person name="Jiang W."/>
            <person name="Ma Y."/>
            <person name="Chen M."/>
            <person name="Hao X."/>
            <person name="Li L."/>
            <person name="Tang Y."/>
            <person name="Lv G."/>
            <person name="Zhou Y."/>
            <person name="Sun X."/>
            <person name="Brodelius P.E."/>
            <person name="Rose J.K.C."/>
            <person name="Tang K."/>
        </authorList>
    </citation>
    <scope>NUCLEOTIDE SEQUENCE [LARGE SCALE GENOMIC DNA]</scope>
    <source>
        <strain evidence="3">cv. Huhao1</strain>
        <tissue evidence="2">Leaf</tissue>
    </source>
</reference>
<dbReference type="Gene3D" id="3.80.10.10">
    <property type="entry name" value="Ribonuclease Inhibitor"/>
    <property type="match status" value="1"/>
</dbReference>
<feature type="signal peptide" evidence="1">
    <location>
        <begin position="1"/>
        <end position="19"/>
    </location>
</feature>
<dbReference type="InterPro" id="IPR032675">
    <property type="entry name" value="LRR_dom_sf"/>
</dbReference>
<gene>
    <name evidence="2" type="ORF">CTI12_AA105950</name>
</gene>
<dbReference type="OrthoDB" id="10257471at2759"/>
<proteinExistence type="predicted"/>
<dbReference type="SMART" id="SM00367">
    <property type="entry name" value="LRR_CC"/>
    <property type="match status" value="3"/>
</dbReference>
<protein>
    <submittedName>
        <fullName evidence="2">F-box/LRR-repeat protein 12</fullName>
    </submittedName>
</protein>
<dbReference type="SUPFAM" id="SSF52047">
    <property type="entry name" value="RNI-like"/>
    <property type="match status" value="1"/>
</dbReference>
<evidence type="ECO:0000313" key="2">
    <source>
        <dbReference type="EMBL" id="PWA89953.1"/>
    </source>
</evidence>
<keyword evidence="1" id="KW-0732">Signal</keyword>
<keyword evidence="3" id="KW-1185">Reference proteome</keyword>
<name>A0A2U1PW65_ARTAN</name>
<dbReference type="PANTHER" id="PTHR13318">
    <property type="entry name" value="PARTNER OF PAIRED, ISOFORM B-RELATED"/>
    <property type="match status" value="1"/>
</dbReference>
<dbReference type="InterPro" id="IPR006553">
    <property type="entry name" value="Leu-rich_rpt_Cys-con_subtyp"/>
</dbReference>
<dbReference type="GO" id="GO:0031146">
    <property type="term" value="P:SCF-dependent proteasomal ubiquitin-dependent protein catabolic process"/>
    <property type="evidence" value="ECO:0007669"/>
    <property type="project" value="TreeGrafter"/>
</dbReference>
<organism evidence="2 3">
    <name type="scientific">Artemisia annua</name>
    <name type="common">Sweet wormwood</name>
    <dbReference type="NCBI Taxonomy" id="35608"/>
    <lineage>
        <taxon>Eukaryota</taxon>
        <taxon>Viridiplantae</taxon>
        <taxon>Streptophyta</taxon>
        <taxon>Embryophyta</taxon>
        <taxon>Tracheophyta</taxon>
        <taxon>Spermatophyta</taxon>
        <taxon>Magnoliopsida</taxon>
        <taxon>eudicotyledons</taxon>
        <taxon>Gunneridae</taxon>
        <taxon>Pentapetalae</taxon>
        <taxon>asterids</taxon>
        <taxon>campanulids</taxon>
        <taxon>Asterales</taxon>
        <taxon>Asteraceae</taxon>
        <taxon>Asteroideae</taxon>
        <taxon>Anthemideae</taxon>
        <taxon>Artemisiinae</taxon>
        <taxon>Artemisia</taxon>
    </lineage>
</organism>
<evidence type="ECO:0000256" key="1">
    <source>
        <dbReference type="SAM" id="SignalP"/>
    </source>
</evidence>
<dbReference type="GO" id="GO:0019005">
    <property type="term" value="C:SCF ubiquitin ligase complex"/>
    <property type="evidence" value="ECO:0007669"/>
    <property type="project" value="TreeGrafter"/>
</dbReference>
<accession>A0A2U1PW65</accession>
<dbReference type="Proteomes" id="UP000245207">
    <property type="component" value="Unassembled WGS sequence"/>
</dbReference>
<feature type="chain" id="PRO_5015688347" evidence="1">
    <location>
        <begin position="20"/>
        <end position="161"/>
    </location>
</feature>
<evidence type="ECO:0000313" key="3">
    <source>
        <dbReference type="Proteomes" id="UP000245207"/>
    </source>
</evidence>